<keyword evidence="2" id="KW-1185">Reference proteome</keyword>
<evidence type="ECO:0000313" key="1">
    <source>
        <dbReference type="EMBL" id="TID14194.1"/>
    </source>
</evidence>
<gene>
    <name evidence="1" type="ORF">E6O75_ATG09273</name>
</gene>
<comment type="caution">
    <text evidence="1">The sequence shown here is derived from an EMBL/GenBank/DDBJ whole genome shotgun (WGS) entry which is preliminary data.</text>
</comment>
<protein>
    <submittedName>
        <fullName evidence="1">Uncharacterized protein</fullName>
    </submittedName>
</protein>
<accession>A0A4Z1NZE4</accession>
<name>A0A4Z1NZE4_9PEZI</name>
<evidence type="ECO:0000313" key="2">
    <source>
        <dbReference type="Proteomes" id="UP000298493"/>
    </source>
</evidence>
<sequence length="108" mass="12188">MVAERVLFCQAQQQEALYALLATDAAVLFCHRVFTRSIVLLLSQTRLSLHLLLVSAPSPPVAVQRLHTPTRCVYYVLLWQRPASLSFQFLAPDGHAGLRLTLSADHYW</sequence>
<proteinExistence type="predicted"/>
<reference evidence="1 2" key="1">
    <citation type="submission" date="2019-04" db="EMBL/GenBank/DDBJ databases">
        <title>High contiguity whole genome sequence and gene annotation resource for two Venturia nashicola isolates.</title>
        <authorList>
            <person name="Prokchorchik M."/>
            <person name="Won K."/>
            <person name="Lee Y."/>
            <person name="Choi E.D."/>
            <person name="Segonzac C."/>
            <person name="Sohn K.H."/>
        </authorList>
    </citation>
    <scope>NUCLEOTIDE SEQUENCE [LARGE SCALE GENOMIC DNA]</scope>
    <source>
        <strain evidence="1 2">PRI2</strain>
    </source>
</reference>
<organism evidence="1 2">
    <name type="scientific">Venturia nashicola</name>
    <dbReference type="NCBI Taxonomy" id="86259"/>
    <lineage>
        <taxon>Eukaryota</taxon>
        <taxon>Fungi</taxon>
        <taxon>Dikarya</taxon>
        <taxon>Ascomycota</taxon>
        <taxon>Pezizomycotina</taxon>
        <taxon>Dothideomycetes</taxon>
        <taxon>Pleosporomycetidae</taxon>
        <taxon>Venturiales</taxon>
        <taxon>Venturiaceae</taxon>
        <taxon>Venturia</taxon>
    </lineage>
</organism>
<dbReference type="EMBL" id="SNSC02000023">
    <property type="protein sequence ID" value="TID14194.1"/>
    <property type="molecule type" value="Genomic_DNA"/>
</dbReference>
<dbReference type="AlphaFoldDB" id="A0A4Z1NZE4"/>
<dbReference type="Proteomes" id="UP000298493">
    <property type="component" value="Unassembled WGS sequence"/>
</dbReference>